<keyword evidence="2" id="KW-1185">Reference proteome</keyword>
<dbReference type="Proteomes" id="UP000092544">
    <property type="component" value="Unassembled WGS sequence"/>
</dbReference>
<reference evidence="1 2" key="1">
    <citation type="submission" date="2016-06" db="EMBL/GenBank/DDBJ databases">
        <authorList>
            <person name="Kjaerup R.B."/>
            <person name="Dalgaard T.S."/>
            <person name="Juul-Madsen H.R."/>
        </authorList>
    </citation>
    <scope>NUCLEOTIDE SEQUENCE [LARGE SCALE GENOMIC DNA]</scope>
    <source>
        <strain evidence="1 2">CECT 8886</strain>
    </source>
</reference>
<gene>
    <name evidence="1" type="ORF">MSP8886_01088</name>
</gene>
<protein>
    <submittedName>
        <fullName evidence="1">Uncharacterized protein</fullName>
    </submittedName>
</protein>
<name>A0A1A8T6V2_9GAMM</name>
<proteinExistence type="predicted"/>
<dbReference type="STRING" id="1792290.MSP8886_01088"/>
<accession>A0A1A8T6V2</accession>
<evidence type="ECO:0000313" key="2">
    <source>
        <dbReference type="Proteomes" id="UP000092544"/>
    </source>
</evidence>
<sequence>MIRKKHKTLIRSIRQLFFGYRGGPDFNCLEQKSFYLDSGFNLILELPRNNPKKLASSKWKDYPFTESGWFESNYSQIGHSKYIPVYEAYWFFWPLIPTPLRGELGHLRINFSVSKLSKSVNNCLELGEEVLKEYNDYYNSPIIGKYGLGHNAEIINKVDAHSERRAIPFSEEERKEQIEINMKNRGYPYLKEFDCLEINGVDWIRYVEIKSSDFKKKNVYASLLGDEYYLSVEFYLSTNMSHSGKNWYKDAEDSIPRLMQGVSLQPLNANTNK</sequence>
<evidence type="ECO:0000313" key="1">
    <source>
        <dbReference type="EMBL" id="SBS28201.1"/>
    </source>
</evidence>
<dbReference type="RefSeq" id="WP_083200833.1">
    <property type="nucleotide sequence ID" value="NZ_FLOB01000002.1"/>
</dbReference>
<dbReference type="AlphaFoldDB" id="A0A1A8T6V2"/>
<dbReference type="EMBL" id="FLOB01000002">
    <property type="protein sequence ID" value="SBS28201.1"/>
    <property type="molecule type" value="Genomic_DNA"/>
</dbReference>
<organism evidence="1 2">
    <name type="scientific">Marinomonas spartinae</name>
    <dbReference type="NCBI Taxonomy" id="1792290"/>
    <lineage>
        <taxon>Bacteria</taxon>
        <taxon>Pseudomonadati</taxon>
        <taxon>Pseudomonadota</taxon>
        <taxon>Gammaproteobacteria</taxon>
        <taxon>Oceanospirillales</taxon>
        <taxon>Oceanospirillaceae</taxon>
        <taxon>Marinomonas</taxon>
    </lineage>
</organism>